<keyword evidence="5" id="KW-0999">Mitochondrion inner membrane</keyword>
<keyword evidence="6" id="KW-0249">Electron transport</keyword>
<evidence type="ECO:0000256" key="5">
    <source>
        <dbReference type="ARBA" id="ARBA00022792"/>
    </source>
</evidence>
<evidence type="ECO:0000256" key="6">
    <source>
        <dbReference type="ARBA" id="ARBA00022982"/>
    </source>
</evidence>
<reference evidence="9 10" key="1">
    <citation type="journal article" date="2016" name="Mol. Biol. Evol.">
        <title>Comparative Genomics of Early-Diverging Mushroom-Forming Fungi Provides Insights into the Origins of Lignocellulose Decay Capabilities.</title>
        <authorList>
            <person name="Nagy L.G."/>
            <person name="Riley R."/>
            <person name="Tritt A."/>
            <person name="Adam C."/>
            <person name="Daum C."/>
            <person name="Floudas D."/>
            <person name="Sun H."/>
            <person name="Yadav J.S."/>
            <person name="Pangilinan J."/>
            <person name="Larsson K.H."/>
            <person name="Matsuura K."/>
            <person name="Barry K."/>
            <person name="Labutti K."/>
            <person name="Kuo R."/>
            <person name="Ohm R.A."/>
            <person name="Bhattacharya S.S."/>
            <person name="Shirouzu T."/>
            <person name="Yoshinaga Y."/>
            <person name="Martin F.M."/>
            <person name="Grigoriev I.V."/>
            <person name="Hibbett D.S."/>
        </authorList>
    </citation>
    <scope>NUCLEOTIDE SEQUENCE [LARGE SCALE GENOMIC DNA]</scope>
    <source>
        <strain evidence="9 10">TUFC12733</strain>
    </source>
</reference>
<evidence type="ECO:0008006" key="11">
    <source>
        <dbReference type="Google" id="ProtNLM"/>
    </source>
</evidence>
<gene>
    <name evidence="9" type="ORF">CALVIDRAFT_596897</name>
</gene>
<keyword evidence="3" id="KW-0813">Transport</keyword>
<keyword evidence="7" id="KW-0496">Mitochondrion</keyword>
<evidence type="ECO:0000256" key="2">
    <source>
        <dbReference type="ARBA" id="ARBA00010261"/>
    </source>
</evidence>
<dbReference type="OrthoDB" id="286811at2759"/>
<accession>A0A167P337</accession>
<dbReference type="AlphaFoldDB" id="A0A167P337"/>
<evidence type="ECO:0000313" key="10">
    <source>
        <dbReference type="Proteomes" id="UP000076738"/>
    </source>
</evidence>
<keyword evidence="10" id="KW-1185">Reference proteome</keyword>
<keyword evidence="4" id="KW-0679">Respiratory chain</keyword>
<dbReference type="EMBL" id="KV417276">
    <property type="protein sequence ID" value="KZO98369.1"/>
    <property type="molecule type" value="Genomic_DNA"/>
</dbReference>
<evidence type="ECO:0000256" key="1">
    <source>
        <dbReference type="ARBA" id="ARBA00004443"/>
    </source>
</evidence>
<comment type="similarity">
    <text evidence="2">Belongs to the complex I NDUFA5 subunit family.</text>
</comment>
<keyword evidence="8" id="KW-0472">Membrane</keyword>
<dbReference type="GO" id="GO:0005743">
    <property type="term" value="C:mitochondrial inner membrane"/>
    <property type="evidence" value="ECO:0007669"/>
    <property type="project" value="UniProtKB-SubCell"/>
</dbReference>
<evidence type="ECO:0000256" key="7">
    <source>
        <dbReference type="ARBA" id="ARBA00023128"/>
    </source>
</evidence>
<dbReference type="Proteomes" id="UP000076738">
    <property type="component" value="Unassembled WGS sequence"/>
</dbReference>
<evidence type="ECO:0000256" key="8">
    <source>
        <dbReference type="ARBA" id="ARBA00023136"/>
    </source>
</evidence>
<evidence type="ECO:0000313" key="9">
    <source>
        <dbReference type="EMBL" id="KZO98369.1"/>
    </source>
</evidence>
<dbReference type="PANTHER" id="PTHR12653">
    <property type="entry name" value="NADH-UBIQUINONE OXIDOREDUCTASE 13 KD-B SUBUNIT"/>
    <property type="match status" value="1"/>
</dbReference>
<evidence type="ECO:0000256" key="4">
    <source>
        <dbReference type="ARBA" id="ARBA00022660"/>
    </source>
</evidence>
<dbReference type="InterPro" id="IPR006806">
    <property type="entry name" value="NDUFA5"/>
</dbReference>
<sequence>MFRISRPLLQAIRQTTNITGLRPHPDPVPALTTTYEKTLSMLQTIPSSSIYRQGTEALTQRKLDIVKAANGDAVKAEKELEEGLIEQAIQIAEDELSLVAKMIEWKAWEPLEEKAPPGQWQYFENNSMKEV</sequence>
<organism evidence="9 10">
    <name type="scientific">Calocera viscosa (strain TUFC12733)</name>
    <dbReference type="NCBI Taxonomy" id="1330018"/>
    <lineage>
        <taxon>Eukaryota</taxon>
        <taxon>Fungi</taxon>
        <taxon>Dikarya</taxon>
        <taxon>Basidiomycota</taxon>
        <taxon>Agaricomycotina</taxon>
        <taxon>Dacrymycetes</taxon>
        <taxon>Dacrymycetales</taxon>
        <taxon>Dacrymycetaceae</taxon>
        <taxon>Calocera</taxon>
    </lineage>
</organism>
<name>A0A167P337_CALVF</name>
<evidence type="ECO:0000256" key="3">
    <source>
        <dbReference type="ARBA" id="ARBA00022448"/>
    </source>
</evidence>
<proteinExistence type="inferred from homology"/>
<dbReference type="STRING" id="1330018.A0A167P337"/>
<dbReference type="Pfam" id="PF04716">
    <property type="entry name" value="ETC_C1_NDUFA5"/>
    <property type="match status" value="1"/>
</dbReference>
<comment type="subcellular location">
    <subcellularLocation>
        <location evidence="1">Mitochondrion inner membrane</location>
        <topology evidence="1">Peripheral membrane protein</topology>
        <orientation evidence="1">Matrix side</orientation>
    </subcellularLocation>
</comment>
<dbReference type="GO" id="GO:0022904">
    <property type="term" value="P:respiratory electron transport chain"/>
    <property type="evidence" value="ECO:0007669"/>
    <property type="project" value="InterPro"/>
</dbReference>
<dbReference type="PANTHER" id="PTHR12653:SF0">
    <property type="entry name" value="NADH DEHYDROGENASE [UBIQUINONE] 1 ALPHA SUBCOMPLEX SUBUNIT 5"/>
    <property type="match status" value="1"/>
</dbReference>
<protein>
    <recommendedName>
        <fullName evidence="11">NADH2 dehydrogenase</fullName>
    </recommendedName>
</protein>